<reference evidence="4" key="1">
    <citation type="submission" date="2022-10" db="EMBL/GenBank/DDBJ databases">
        <title>Hoeflea sp. J2-29, isolated from marine algae.</title>
        <authorList>
            <person name="Kristyanto S."/>
            <person name="Kim J.M."/>
            <person name="Jeon C.O."/>
        </authorList>
    </citation>
    <scope>NUCLEOTIDE SEQUENCE</scope>
    <source>
        <strain evidence="4">J2-29</strain>
    </source>
</reference>
<dbReference type="EMBL" id="JAOVZQ010000001">
    <property type="protein sequence ID" value="MCY0096723.1"/>
    <property type="molecule type" value="Genomic_DNA"/>
</dbReference>
<comment type="caution">
    <text evidence="4">The sequence shown here is derived from an EMBL/GenBank/DDBJ whole genome shotgun (WGS) entry which is preliminary data.</text>
</comment>
<dbReference type="InterPro" id="IPR036412">
    <property type="entry name" value="HAD-like_sf"/>
</dbReference>
<evidence type="ECO:0000256" key="1">
    <source>
        <dbReference type="ARBA" id="ARBA00022723"/>
    </source>
</evidence>
<dbReference type="GO" id="GO:0016787">
    <property type="term" value="F:hydrolase activity"/>
    <property type="evidence" value="ECO:0007669"/>
    <property type="project" value="UniProtKB-KW"/>
</dbReference>
<sequence>MTGGTVTIPDISGLIIFTDLDGTLLDHQTYAYTEALPALARLRELQIPLVLASSKTAAEIIPLRRELGFAHCPAIVENGSGILEGDENATQSGDMYQSIRETLDALPPALRSQYQGFSDWSVEEVSRRTGLSLEQAALAKQRRFSEPGLWLGTDNSREEFVAMLTKKGLSVLQGGRFMTLSFGANKAQRMIEIARRHALETGHRAFTVALGDAGNDVAMIEQADLGVIIPNPGHAGIPRLAREDSGHIIRAAQPGPRGWNETIMSLVHTAAK</sequence>
<keyword evidence="1" id="KW-0479">Metal-binding</keyword>
<keyword evidence="3" id="KW-0460">Magnesium</keyword>
<dbReference type="PANTHER" id="PTHR10000:SF8">
    <property type="entry name" value="HAD SUPERFAMILY HYDROLASE-LIKE, TYPE 3"/>
    <property type="match status" value="1"/>
</dbReference>
<dbReference type="Proteomes" id="UP001081283">
    <property type="component" value="Unassembled WGS sequence"/>
</dbReference>
<keyword evidence="2 4" id="KW-0378">Hydrolase</keyword>
<dbReference type="RefSeq" id="WP_267614543.1">
    <property type="nucleotide sequence ID" value="NZ_JAOVZQ010000001.1"/>
</dbReference>
<dbReference type="Pfam" id="PF08282">
    <property type="entry name" value="Hydrolase_3"/>
    <property type="match status" value="1"/>
</dbReference>
<dbReference type="NCBIfam" id="TIGR01486">
    <property type="entry name" value="HAD-SF-IIB-MPGP"/>
    <property type="match status" value="1"/>
</dbReference>
<dbReference type="SFLD" id="SFLDS00003">
    <property type="entry name" value="Haloacid_Dehalogenase"/>
    <property type="match status" value="1"/>
</dbReference>
<proteinExistence type="predicted"/>
<accession>A0ABT3YLJ4</accession>
<dbReference type="SFLD" id="SFLDG01142">
    <property type="entry name" value="C2.B.2:_Mannosyl-3-phosphoglyc"/>
    <property type="match status" value="1"/>
</dbReference>
<evidence type="ECO:0000256" key="2">
    <source>
        <dbReference type="ARBA" id="ARBA00022801"/>
    </source>
</evidence>
<dbReference type="NCBIfam" id="TIGR01484">
    <property type="entry name" value="HAD-SF-IIB"/>
    <property type="match status" value="1"/>
</dbReference>
<evidence type="ECO:0000313" key="4">
    <source>
        <dbReference type="EMBL" id="MCY0096723.1"/>
    </source>
</evidence>
<name>A0ABT3YLJ4_9HYPH</name>
<organism evidence="4 5">
    <name type="scientific">Hoeflea ulvae</name>
    <dbReference type="NCBI Taxonomy" id="2983764"/>
    <lineage>
        <taxon>Bacteria</taxon>
        <taxon>Pseudomonadati</taxon>
        <taxon>Pseudomonadota</taxon>
        <taxon>Alphaproteobacteria</taxon>
        <taxon>Hyphomicrobiales</taxon>
        <taxon>Rhizobiaceae</taxon>
        <taxon>Hoeflea</taxon>
    </lineage>
</organism>
<dbReference type="SFLD" id="SFLDG01140">
    <property type="entry name" value="C2.B:_Phosphomannomutase_and_P"/>
    <property type="match status" value="1"/>
</dbReference>
<dbReference type="InterPro" id="IPR006379">
    <property type="entry name" value="HAD-SF_hydro_IIB"/>
</dbReference>
<evidence type="ECO:0000313" key="5">
    <source>
        <dbReference type="Proteomes" id="UP001081283"/>
    </source>
</evidence>
<dbReference type="SUPFAM" id="SSF56784">
    <property type="entry name" value="HAD-like"/>
    <property type="match status" value="1"/>
</dbReference>
<keyword evidence="5" id="KW-1185">Reference proteome</keyword>
<dbReference type="PANTHER" id="PTHR10000">
    <property type="entry name" value="PHOSPHOSERINE PHOSPHATASE"/>
    <property type="match status" value="1"/>
</dbReference>
<dbReference type="Gene3D" id="3.40.50.1000">
    <property type="entry name" value="HAD superfamily/HAD-like"/>
    <property type="match status" value="1"/>
</dbReference>
<protein>
    <submittedName>
        <fullName evidence="4">HAD-IIB family hydrolase</fullName>
    </submittedName>
</protein>
<dbReference type="Gene3D" id="3.30.980.20">
    <property type="entry name" value="Putative mannosyl-3-phosphoglycerate phosphatase, domain 2"/>
    <property type="match status" value="1"/>
</dbReference>
<dbReference type="InterPro" id="IPR006381">
    <property type="entry name" value="HAD-SF-IIB-MPGP"/>
</dbReference>
<evidence type="ECO:0000256" key="3">
    <source>
        <dbReference type="ARBA" id="ARBA00022842"/>
    </source>
</evidence>
<gene>
    <name evidence="4" type="ORF">OEG82_22305</name>
</gene>
<dbReference type="InterPro" id="IPR023214">
    <property type="entry name" value="HAD_sf"/>
</dbReference>